<dbReference type="RefSeq" id="WP_231911694.1">
    <property type="nucleotide sequence ID" value="NZ_LT993738.1"/>
</dbReference>
<dbReference type="Pfam" id="PF04890">
    <property type="entry name" value="DUF648"/>
    <property type="match status" value="1"/>
</dbReference>
<dbReference type="EMBL" id="LT993738">
    <property type="protein sequence ID" value="SPN73337.1"/>
    <property type="molecule type" value="Genomic_DNA"/>
</dbReference>
<keyword evidence="1" id="KW-0472">Membrane</keyword>
<evidence type="ECO:0000313" key="3">
    <source>
        <dbReference type="Proteomes" id="UP000244926"/>
    </source>
</evidence>
<feature type="transmembrane region" description="Helical" evidence="1">
    <location>
        <begin position="67"/>
        <end position="89"/>
    </location>
</feature>
<evidence type="ECO:0000313" key="2">
    <source>
        <dbReference type="EMBL" id="SPN73337.1"/>
    </source>
</evidence>
<proteinExistence type="predicted"/>
<dbReference type="KEGG" id="csee:C10C_0155"/>
<dbReference type="AlphaFoldDB" id="A0A2R8FAQ5"/>
<dbReference type="Proteomes" id="UP000244926">
    <property type="component" value="Chromosome I"/>
</dbReference>
<name>A0A2R8FAQ5_9CHLA</name>
<reference evidence="3" key="1">
    <citation type="submission" date="2017-11" db="EMBL/GenBank/DDBJ databases">
        <authorList>
            <person name="Seth-Smith MB H."/>
        </authorList>
    </citation>
    <scope>NUCLEOTIDE SEQUENCE [LARGE SCALE GENOMIC DNA]</scope>
</reference>
<evidence type="ECO:0000256" key="1">
    <source>
        <dbReference type="SAM" id="Phobius"/>
    </source>
</evidence>
<sequence>MKLFNNSYYSLNSHHEKPTCLEKAVVRLDSYFYWGEITTDVLARDDLSKELYCVRRPGRALSTKEKILKIISWIFFPVVLIVLALRYILHKILNLNYKTIFIQNTIASESYPPNVIKSQKIVREIYFDQAKENATEANRILKDKGIRILDIYPENNHIVFTFSIENYPTVSFTFVASKFNEVNGTSKVLDNILVEAMVRRTHARNLLAAHKIQKFEVPKVIGLNLKSGLLVSKLDLERTNLQPLTEDFLRNPTRLENSEDPFTNINSKRRLAIINDCIDKYLYFAIKSGRSGIVPGQKKMVLNVNSETTSNYSCVVQSIGFFHNQSFDEKQKQQAASIRKILKAVPPSFLKGLIMKLPRSLRKDWKFMWSLISPQLSHTLNLSASIHIKGKHHLLYEQKLELVQEYLAFLAKRKITQDPKTGRHCTVVQKFGGITIDAKTIAGELFHNADTSEPEYNKPCLGESILNQLITFGIIRGYENQKREVWIYLD</sequence>
<gene>
    <name evidence="2" type="ORF">C10C_0155</name>
</gene>
<keyword evidence="1" id="KW-0812">Transmembrane</keyword>
<keyword evidence="1" id="KW-1133">Transmembrane helix</keyword>
<accession>A0A2R8FAQ5</accession>
<protein>
    <submittedName>
        <fullName evidence="2">Uncharacterized protein</fullName>
    </submittedName>
</protein>
<dbReference type="InterPro" id="IPR006974">
    <property type="entry name" value="DUF648"/>
</dbReference>
<organism evidence="2 3">
    <name type="scientific">Chlamydia serpentis</name>
    <dbReference type="NCBI Taxonomy" id="1967782"/>
    <lineage>
        <taxon>Bacteria</taxon>
        <taxon>Pseudomonadati</taxon>
        <taxon>Chlamydiota</taxon>
        <taxon>Chlamydiia</taxon>
        <taxon>Chlamydiales</taxon>
        <taxon>Chlamydiaceae</taxon>
        <taxon>Chlamydia/Chlamydophila group</taxon>
        <taxon>Chlamydia</taxon>
    </lineage>
</organism>
<keyword evidence="3" id="KW-1185">Reference proteome</keyword>